<evidence type="ECO:0000313" key="4">
    <source>
        <dbReference type="EMBL" id="PMD16806.1"/>
    </source>
</evidence>
<feature type="signal peptide" evidence="2">
    <location>
        <begin position="1"/>
        <end position="20"/>
    </location>
</feature>
<dbReference type="InterPro" id="IPR029463">
    <property type="entry name" value="Lys_MEP"/>
</dbReference>
<dbReference type="Gene3D" id="3.40.390.10">
    <property type="entry name" value="Collagenase (Catalytic Domain)"/>
    <property type="match status" value="1"/>
</dbReference>
<dbReference type="Proteomes" id="UP000235672">
    <property type="component" value="Unassembled WGS sequence"/>
</dbReference>
<accession>A0A2J6PS90</accession>
<keyword evidence="5" id="KW-1185">Reference proteome</keyword>
<sequence length="344" mass="37158">MQISLFKALLLFISFGKCYAAIPWTLIGCDEYKFRGADIDTIWANANQMVTNAQKQIDLIPGNRITLMTTSGASIAGANAAFMFNIPWDAKTGTNSAGKATMGTVDDVYTNVGQAMAKTLKGTAIDPNTGQLVFDLTRDEAFLFCEGGGLTRGDFPGNIFGGPVWYAKVENAGQTEYVAPQYATGSLQQPCTEKAEDYIGKTFISKHIIQRPGHADVISDVTGVILCPNRQTNPDALPALSPNFVPGPDRNVNAYISAPGILIHEMVHVVGRSRGQTWGDVAYAFTNCLNMAKTDQNTALQNPDNYRLFAEVSQSPKTEWLAPQIQGTTTPPAQPAGAARRARR</sequence>
<dbReference type="OrthoDB" id="3510493at2759"/>
<reference evidence="4 5" key="1">
    <citation type="submission" date="2016-05" db="EMBL/GenBank/DDBJ databases">
        <title>A degradative enzymes factory behind the ericoid mycorrhizal symbiosis.</title>
        <authorList>
            <consortium name="DOE Joint Genome Institute"/>
            <person name="Martino E."/>
            <person name="Morin E."/>
            <person name="Grelet G."/>
            <person name="Kuo A."/>
            <person name="Kohler A."/>
            <person name="Daghino S."/>
            <person name="Barry K."/>
            <person name="Choi C."/>
            <person name="Cichocki N."/>
            <person name="Clum A."/>
            <person name="Copeland A."/>
            <person name="Hainaut M."/>
            <person name="Haridas S."/>
            <person name="Labutti K."/>
            <person name="Lindquist E."/>
            <person name="Lipzen A."/>
            <person name="Khouja H.-R."/>
            <person name="Murat C."/>
            <person name="Ohm R."/>
            <person name="Olson A."/>
            <person name="Spatafora J."/>
            <person name="Veneault-Fourrey C."/>
            <person name="Henrissat B."/>
            <person name="Grigoriev I."/>
            <person name="Martin F."/>
            <person name="Perotto S."/>
        </authorList>
    </citation>
    <scope>NUCLEOTIDE SEQUENCE [LARGE SCALE GENOMIC DNA]</scope>
    <source>
        <strain evidence="4 5">UAMH 7357</strain>
    </source>
</reference>
<protein>
    <recommendedName>
        <fullName evidence="3">Lysine-specific metallo-endopeptidase domain-containing protein</fullName>
    </recommendedName>
</protein>
<evidence type="ECO:0000256" key="1">
    <source>
        <dbReference type="SAM" id="MobiDB-lite"/>
    </source>
</evidence>
<keyword evidence="2" id="KW-0732">Signal</keyword>
<evidence type="ECO:0000259" key="3">
    <source>
        <dbReference type="Pfam" id="PF14521"/>
    </source>
</evidence>
<organism evidence="4 5">
    <name type="scientific">Hyaloscypha hepaticicola</name>
    <dbReference type="NCBI Taxonomy" id="2082293"/>
    <lineage>
        <taxon>Eukaryota</taxon>
        <taxon>Fungi</taxon>
        <taxon>Dikarya</taxon>
        <taxon>Ascomycota</taxon>
        <taxon>Pezizomycotina</taxon>
        <taxon>Leotiomycetes</taxon>
        <taxon>Helotiales</taxon>
        <taxon>Hyaloscyphaceae</taxon>
        <taxon>Hyaloscypha</taxon>
    </lineage>
</organism>
<dbReference type="AlphaFoldDB" id="A0A2J6PS90"/>
<feature type="region of interest" description="Disordered" evidence="1">
    <location>
        <begin position="319"/>
        <end position="344"/>
    </location>
</feature>
<dbReference type="Pfam" id="PF14521">
    <property type="entry name" value="Aspzincin_M35"/>
    <property type="match status" value="1"/>
</dbReference>
<proteinExistence type="predicted"/>
<feature type="domain" description="Lysine-specific metallo-endopeptidase" evidence="3">
    <location>
        <begin position="257"/>
        <end position="311"/>
    </location>
</feature>
<evidence type="ECO:0000313" key="5">
    <source>
        <dbReference type="Proteomes" id="UP000235672"/>
    </source>
</evidence>
<dbReference type="GO" id="GO:0004222">
    <property type="term" value="F:metalloendopeptidase activity"/>
    <property type="evidence" value="ECO:0007669"/>
    <property type="project" value="InterPro"/>
</dbReference>
<feature type="chain" id="PRO_5014344843" description="Lysine-specific metallo-endopeptidase domain-containing protein" evidence="2">
    <location>
        <begin position="21"/>
        <end position="344"/>
    </location>
</feature>
<gene>
    <name evidence="4" type="ORF">NA56DRAFT_708373</name>
</gene>
<dbReference type="SUPFAM" id="SSF55486">
    <property type="entry name" value="Metalloproteases ('zincins'), catalytic domain"/>
    <property type="match status" value="1"/>
</dbReference>
<name>A0A2J6PS90_9HELO</name>
<dbReference type="EMBL" id="KZ613503">
    <property type="protein sequence ID" value="PMD16806.1"/>
    <property type="molecule type" value="Genomic_DNA"/>
</dbReference>
<dbReference type="InterPro" id="IPR024079">
    <property type="entry name" value="MetalloPept_cat_dom_sf"/>
</dbReference>
<evidence type="ECO:0000256" key="2">
    <source>
        <dbReference type="SAM" id="SignalP"/>
    </source>
</evidence>
<feature type="compositionally biased region" description="Low complexity" evidence="1">
    <location>
        <begin position="322"/>
        <end position="344"/>
    </location>
</feature>
<dbReference type="PROSITE" id="PS51257">
    <property type="entry name" value="PROKAR_LIPOPROTEIN"/>
    <property type="match status" value="1"/>
</dbReference>